<dbReference type="RefSeq" id="WP_002232733.1">
    <property type="nucleotide sequence ID" value="NZ_AP024489.1"/>
</dbReference>
<evidence type="ECO:0000313" key="1">
    <source>
        <dbReference type="EMBL" id="SUA18361.1"/>
    </source>
</evidence>
<name>A0A112EN30_NEIME</name>
<dbReference type="AlphaFoldDB" id="A0A112EN30"/>
<proteinExistence type="predicted"/>
<organism evidence="1 2">
    <name type="scientific">Neisseria meningitidis</name>
    <dbReference type="NCBI Taxonomy" id="487"/>
    <lineage>
        <taxon>Bacteria</taxon>
        <taxon>Pseudomonadati</taxon>
        <taxon>Pseudomonadota</taxon>
        <taxon>Betaproteobacteria</taxon>
        <taxon>Neisseriales</taxon>
        <taxon>Neisseriaceae</taxon>
        <taxon>Neisseria</taxon>
    </lineage>
</organism>
<gene>
    <name evidence="1" type="ORF">NCTC8554_00036</name>
</gene>
<dbReference type="EMBL" id="UGRP01000001">
    <property type="protein sequence ID" value="SUA18361.1"/>
    <property type="molecule type" value="Genomic_DNA"/>
</dbReference>
<dbReference type="Proteomes" id="UP000254176">
    <property type="component" value="Unassembled WGS sequence"/>
</dbReference>
<protein>
    <submittedName>
        <fullName evidence="1">Uncharacterized protein</fullName>
    </submittedName>
</protein>
<reference evidence="1 2" key="1">
    <citation type="submission" date="2018-06" db="EMBL/GenBank/DDBJ databases">
        <authorList>
            <consortium name="Pathogen Informatics"/>
            <person name="Doyle S."/>
        </authorList>
    </citation>
    <scope>NUCLEOTIDE SEQUENCE [LARGE SCALE GENOMIC DNA]</scope>
    <source>
        <strain evidence="1 2">NCTC8554</strain>
    </source>
</reference>
<evidence type="ECO:0000313" key="2">
    <source>
        <dbReference type="Proteomes" id="UP000254176"/>
    </source>
</evidence>
<sequence length="63" mass="7787">MDFQFFVETIRRQEKKLKHGVYRLFEIYSWLEDGKATKARIRYFVKIEVDKQILRRIHRGIAD</sequence>
<accession>A0A112EN30</accession>